<dbReference type="Proteomes" id="UP000703269">
    <property type="component" value="Unassembled WGS sequence"/>
</dbReference>
<evidence type="ECO:0000256" key="1">
    <source>
        <dbReference type="SAM" id="MobiDB-lite"/>
    </source>
</evidence>
<comment type="caution">
    <text evidence="3">The sequence shown here is derived from an EMBL/GenBank/DDBJ whole genome shotgun (WGS) entry which is preliminary data.</text>
</comment>
<reference evidence="3 4" key="1">
    <citation type="submission" date="2021-08" db="EMBL/GenBank/DDBJ databases">
        <title>Draft Genome Sequence of Phanerochaete sordida strain YK-624.</title>
        <authorList>
            <person name="Mori T."/>
            <person name="Dohra H."/>
            <person name="Suzuki T."/>
            <person name="Kawagishi H."/>
            <person name="Hirai H."/>
        </authorList>
    </citation>
    <scope>NUCLEOTIDE SEQUENCE [LARGE SCALE GENOMIC DNA]</scope>
    <source>
        <strain evidence="3 4">YK-624</strain>
    </source>
</reference>
<sequence>MLLTMTFTLLTFTLLAHAAPAAPPHPAPTPAATSDTQSGALSSLFSGAPDDEAVRQAACGKHGCKGFKKDRRDVAALDDAGFDGGSGSFDLAPELTDPIEGLRQQDDGHFFNAPLPEAASSGEVSTTGVLAPGDVFPAVF</sequence>
<feature type="chain" id="PRO_5040146873" evidence="2">
    <location>
        <begin position="19"/>
        <end position="140"/>
    </location>
</feature>
<dbReference type="AlphaFoldDB" id="A0A9P3GK54"/>
<name>A0A9P3GK54_9APHY</name>
<accession>A0A9P3GK54</accession>
<evidence type="ECO:0000313" key="4">
    <source>
        <dbReference type="Proteomes" id="UP000703269"/>
    </source>
</evidence>
<dbReference type="EMBL" id="BPQB01000062">
    <property type="protein sequence ID" value="GJE96692.1"/>
    <property type="molecule type" value="Genomic_DNA"/>
</dbReference>
<protein>
    <submittedName>
        <fullName evidence="3">Uncharacterized protein</fullName>
    </submittedName>
</protein>
<feature type="signal peptide" evidence="2">
    <location>
        <begin position="1"/>
        <end position="18"/>
    </location>
</feature>
<evidence type="ECO:0000256" key="2">
    <source>
        <dbReference type="SAM" id="SignalP"/>
    </source>
</evidence>
<organism evidence="3 4">
    <name type="scientific">Phanerochaete sordida</name>
    <dbReference type="NCBI Taxonomy" id="48140"/>
    <lineage>
        <taxon>Eukaryota</taxon>
        <taxon>Fungi</taxon>
        <taxon>Dikarya</taxon>
        <taxon>Basidiomycota</taxon>
        <taxon>Agaricomycotina</taxon>
        <taxon>Agaricomycetes</taxon>
        <taxon>Polyporales</taxon>
        <taxon>Phanerochaetaceae</taxon>
        <taxon>Phanerochaete</taxon>
    </lineage>
</organism>
<keyword evidence="2" id="KW-0732">Signal</keyword>
<feature type="compositionally biased region" description="Polar residues" evidence="1">
    <location>
        <begin position="34"/>
        <end position="45"/>
    </location>
</feature>
<feature type="region of interest" description="Disordered" evidence="1">
    <location>
        <begin position="21"/>
        <end position="47"/>
    </location>
</feature>
<evidence type="ECO:0000313" key="3">
    <source>
        <dbReference type="EMBL" id="GJE96692.1"/>
    </source>
</evidence>
<proteinExistence type="predicted"/>
<gene>
    <name evidence="3" type="ORF">PsYK624_128960</name>
</gene>
<keyword evidence="4" id="KW-1185">Reference proteome</keyword>